<feature type="transmembrane region" description="Helical" evidence="8">
    <location>
        <begin position="240"/>
        <end position="262"/>
    </location>
</feature>
<proteinExistence type="inferred from homology"/>
<keyword evidence="4 8" id="KW-0812">Transmembrane</keyword>
<dbReference type="InterPro" id="IPR050360">
    <property type="entry name" value="MFS_Sugar_Transporters"/>
</dbReference>
<dbReference type="Pfam" id="PF00083">
    <property type="entry name" value="Sugar_tr"/>
    <property type="match status" value="1"/>
</dbReference>
<dbReference type="InterPro" id="IPR003663">
    <property type="entry name" value="Sugar/inositol_transpt"/>
</dbReference>
<dbReference type="GO" id="GO:0005351">
    <property type="term" value="F:carbohydrate:proton symporter activity"/>
    <property type="evidence" value="ECO:0007669"/>
    <property type="project" value="TreeGrafter"/>
</dbReference>
<dbReference type="Proteomes" id="UP000572817">
    <property type="component" value="Unassembled WGS sequence"/>
</dbReference>
<protein>
    <submittedName>
        <fullName evidence="10">General substrate transporter</fullName>
    </submittedName>
</protein>
<comment type="subcellular location">
    <subcellularLocation>
        <location evidence="1">Membrane</location>
        <topology evidence="1">Multi-pass membrane protein</topology>
    </subcellularLocation>
</comment>
<dbReference type="AlphaFoldDB" id="A0A8H4IUA5"/>
<dbReference type="OrthoDB" id="6612291at2759"/>
<dbReference type="Gene3D" id="1.20.1250.20">
    <property type="entry name" value="MFS general substrate transporter like domains"/>
    <property type="match status" value="1"/>
</dbReference>
<keyword evidence="3 7" id="KW-0813">Transport</keyword>
<comment type="similarity">
    <text evidence="2 7">Belongs to the major facilitator superfamily. Sugar transporter (TC 2.A.1.1) family.</text>
</comment>
<comment type="caution">
    <text evidence="10">The sequence shown here is derived from an EMBL/GenBank/DDBJ whole genome shotgun (WGS) entry which is preliminary data.</text>
</comment>
<dbReference type="NCBIfam" id="TIGR00879">
    <property type="entry name" value="SP"/>
    <property type="match status" value="1"/>
</dbReference>
<sequence>MISLALLGKLAGTVIVGPLTEKLGHKRTMFITCSTQIVGVIIQVTSKTVAQFTVGRILIYIAVGLVENVTPTYQSEVLPAALRCFFVGSIQLFSSLIAGIVNNEMAKHTTQAGWMIATALQALPAVVIMIGLPFTPESPRWLLSQDRAEEALVVLEKIRPKQDIREGLVSIELTAMRDDYIYQLEGGKRKESWSALFKETNLRRTLIASTIMALQQLTGVTFSSSYGPTFYTQVGLGSMAFAYAAINNGVSVITAITGMIIFDTVGRRSVTFYGCIFQAVFLCLIGALGGKAVRTASDIHGMVASFIIYAAILHMTLGPAAYITAAEVGTSSLREKTMSFSTAINVVVGFVVVFTTPYLMNPAYAGLGPNLGYVWGGFSVLGAAWVWLCLPELKDRTLEETDELFATKIPAWRFKDYQTSSLSHDVAVLQSNGDPTSVSKGTMMELEDVRKASDKN</sequence>
<dbReference type="EMBL" id="WWBZ02000033">
    <property type="protein sequence ID" value="KAF4306428.1"/>
    <property type="molecule type" value="Genomic_DNA"/>
</dbReference>
<feature type="transmembrane region" description="Helical" evidence="8">
    <location>
        <begin position="113"/>
        <end position="134"/>
    </location>
</feature>
<feature type="transmembrane region" description="Helical" evidence="8">
    <location>
        <begin position="302"/>
        <end position="325"/>
    </location>
</feature>
<dbReference type="InterPro" id="IPR020846">
    <property type="entry name" value="MFS_dom"/>
</dbReference>
<keyword evidence="6 8" id="KW-0472">Membrane</keyword>
<dbReference type="InterPro" id="IPR005828">
    <property type="entry name" value="MFS_sugar_transport-like"/>
</dbReference>
<dbReference type="PROSITE" id="PS50850">
    <property type="entry name" value="MFS"/>
    <property type="match status" value="1"/>
</dbReference>
<evidence type="ECO:0000256" key="7">
    <source>
        <dbReference type="RuleBase" id="RU003346"/>
    </source>
</evidence>
<reference evidence="10" key="1">
    <citation type="submission" date="2020-04" db="EMBL/GenBank/DDBJ databases">
        <title>Genome Assembly and Annotation of Botryosphaeria dothidea sdau 11-99, a Latent Pathogen of Apple Fruit Ring Rot in China.</title>
        <authorList>
            <person name="Yu C."/>
            <person name="Diao Y."/>
            <person name="Lu Q."/>
            <person name="Zhao J."/>
            <person name="Cui S."/>
            <person name="Peng C."/>
            <person name="He B."/>
            <person name="Liu H."/>
        </authorList>
    </citation>
    <scope>NUCLEOTIDE SEQUENCE [LARGE SCALE GENOMIC DNA]</scope>
    <source>
        <strain evidence="10">Sdau11-99</strain>
    </source>
</reference>
<feature type="transmembrane region" description="Helical" evidence="8">
    <location>
        <begin position="337"/>
        <end position="360"/>
    </location>
</feature>
<evidence type="ECO:0000256" key="2">
    <source>
        <dbReference type="ARBA" id="ARBA00010992"/>
    </source>
</evidence>
<dbReference type="SUPFAM" id="SSF103473">
    <property type="entry name" value="MFS general substrate transporter"/>
    <property type="match status" value="1"/>
</dbReference>
<evidence type="ECO:0000313" key="10">
    <source>
        <dbReference type="EMBL" id="KAF4306428.1"/>
    </source>
</evidence>
<evidence type="ECO:0000256" key="3">
    <source>
        <dbReference type="ARBA" id="ARBA00022448"/>
    </source>
</evidence>
<name>A0A8H4IUA5_9PEZI</name>
<keyword evidence="5 8" id="KW-1133">Transmembrane helix</keyword>
<evidence type="ECO:0000256" key="5">
    <source>
        <dbReference type="ARBA" id="ARBA00022989"/>
    </source>
</evidence>
<dbReference type="PANTHER" id="PTHR48022">
    <property type="entry name" value="PLASTIDIC GLUCOSE TRANSPORTER 4"/>
    <property type="match status" value="1"/>
</dbReference>
<evidence type="ECO:0000256" key="6">
    <source>
        <dbReference type="ARBA" id="ARBA00023136"/>
    </source>
</evidence>
<dbReference type="GO" id="GO:0016020">
    <property type="term" value="C:membrane"/>
    <property type="evidence" value="ECO:0007669"/>
    <property type="project" value="UniProtKB-SubCell"/>
</dbReference>
<gene>
    <name evidence="10" type="ORF">GTA08_BOTSDO06060</name>
</gene>
<evidence type="ECO:0000313" key="11">
    <source>
        <dbReference type="Proteomes" id="UP000572817"/>
    </source>
</evidence>
<dbReference type="InterPro" id="IPR036259">
    <property type="entry name" value="MFS_trans_sf"/>
</dbReference>
<evidence type="ECO:0000256" key="8">
    <source>
        <dbReference type="SAM" id="Phobius"/>
    </source>
</evidence>
<feature type="transmembrane region" description="Helical" evidence="8">
    <location>
        <begin position="80"/>
        <end position="101"/>
    </location>
</feature>
<dbReference type="PANTHER" id="PTHR48022:SF77">
    <property type="entry name" value="MAJOR FACILITATOR SUPERFAMILY (MFS) PROFILE DOMAIN-CONTAINING PROTEIN"/>
    <property type="match status" value="1"/>
</dbReference>
<evidence type="ECO:0000256" key="4">
    <source>
        <dbReference type="ARBA" id="ARBA00022692"/>
    </source>
</evidence>
<evidence type="ECO:0000259" key="9">
    <source>
        <dbReference type="PROSITE" id="PS50850"/>
    </source>
</evidence>
<accession>A0A8H4IUA5</accession>
<feature type="transmembrane region" description="Helical" evidence="8">
    <location>
        <begin position="372"/>
        <end position="390"/>
    </location>
</feature>
<feature type="domain" description="Major facilitator superfamily (MFS) profile" evidence="9">
    <location>
        <begin position="1"/>
        <end position="394"/>
    </location>
</feature>
<organism evidence="10 11">
    <name type="scientific">Botryosphaeria dothidea</name>
    <dbReference type="NCBI Taxonomy" id="55169"/>
    <lineage>
        <taxon>Eukaryota</taxon>
        <taxon>Fungi</taxon>
        <taxon>Dikarya</taxon>
        <taxon>Ascomycota</taxon>
        <taxon>Pezizomycotina</taxon>
        <taxon>Dothideomycetes</taxon>
        <taxon>Dothideomycetes incertae sedis</taxon>
        <taxon>Botryosphaeriales</taxon>
        <taxon>Botryosphaeriaceae</taxon>
        <taxon>Botryosphaeria</taxon>
    </lineage>
</organism>
<keyword evidence="11" id="KW-1185">Reference proteome</keyword>
<evidence type="ECO:0000256" key="1">
    <source>
        <dbReference type="ARBA" id="ARBA00004141"/>
    </source>
</evidence>
<feature type="transmembrane region" description="Helical" evidence="8">
    <location>
        <begin position="269"/>
        <end position="290"/>
    </location>
</feature>